<dbReference type="PRINTS" id="PR00625">
    <property type="entry name" value="JDOMAIN"/>
</dbReference>
<dbReference type="Proteomes" id="UP000838763">
    <property type="component" value="Unassembled WGS sequence"/>
</dbReference>
<evidence type="ECO:0000313" key="4">
    <source>
        <dbReference type="Proteomes" id="UP000838763"/>
    </source>
</evidence>
<dbReference type="SUPFAM" id="SSF46565">
    <property type="entry name" value="Chaperone J-domain"/>
    <property type="match status" value="1"/>
</dbReference>
<feature type="compositionally biased region" description="Basic and acidic residues" evidence="1">
    <location>
        <begin position="66"/>
        <end position="75"/>
    </location>
</feature>
<organism evidence="3 4">
    <name type="scientific">Parascedosporium putredinis</name>
    <dbReference type="NCBI Taxonomy" id="1442378"/>
    <lineage>
        <taxon>Eukaryota</taxon>
        <taxon>Fungi</taxon>
        <taxon>Dikarya</taxon>
        <taxon>Ascomycota</taxon>
        <taxon>Pezizomycotina</taxon>
        <taxon>Sordariomycetes</taxon>
        <taxon>Hypocreomycetidae</taxon>
        <taxon>Microascales</taxon>
        <taxon>Microascaceae</taxon>
        <taxon>Parascedosporium</taxon>
    </lineage>
</organism>
<proteinExistence type="predicted"/>
<dbReference type="EMBL" id="CALLCH030000003">
    <property type="protein sequence ID" value="CAI4212001.1"/>
    <property type="molecule type" value="Genomic_DNA"/>
</dbReference>
<evidence type="ECO:0000313" key="3">
    <source>
        <dbReference type="EMBL" id="CAI4212001.1"/>
    </source>
</evidence>
<feature type="domain" description="J" evidence="2">
    <location>
        <begin position="10"/>
        <end position="75"/>
    </location>
</feature>
<sequence>MDNPPPDFPDHYQVLQVGFGADEAAIRASFKMLARIRHPDKDQKNPNATAAFQQLEAAYSVLIDPAQRRDYDSQRRANPTKTRHNPEPQPSAPERNEARKIRRRLCIFSVNCAIDILRLETIWRPTAPYGRIEDTGAMFAT</sequence>
<dbReference type="InterPro" id="IPR036869">
    <property type="entry name" value="J_dom_sf"/>
</dbReference>
<comment type="caution">
    <text evidence="3">The sequence shown here is derived from an EMBL/GenBank/DDBJ whole genome shotgun (WGS) entry which is preliminary data.</text>
</comment>
<dbReference type="PROSITE" id="PS00636">
    <property type="entry name" value="DNAJ_1"/>
    <property type="match status" value="1"/>
</dbReference>
<dbReference type="PANTHER" id="PTHR44825:SF1">
    <property type="entry name" value="DNAJ HOMOLOG SUBFAMILY C MEMBER 4"/>
    <property type="match status" value="1"/>
</dbReference>
<dbReference type="PROSITE" id="PS50076">
    <property type="entry name" value="DNAJ_2"/>
    <property type="match status" value="1"/>
</dbReference>
<gene>
    <name evidence="3" type="ORF">PPNO1_LOCUS1770</name>
</gene>
<name>A0A9P1GXC6_9PEZI</name>
<dbReference type="CDD" id="cd06257">
    <property type="entry name" value="DnaJ"/>
    <property type="match status" value="1"/>
</dbReference>
<dbReference type="InterPro" id="IPR018253">
    <property type="entry name" value="DnaJ_domain_CS"/>
</dbReference>
<reference evidence="3" key="1">
    <citation type="submission" date="2022-11" db="EMBL/GenBank/DDBJ databases">
        <authorList>
            <person name="Scott C."/>
            <person name="Bruce N."/>
        </authorList>
    </citation>
    <scope>NUCLEOTIDE SEQUENCE</scope>
</reference>
<evidence type="ECO:0000256" key="1">
    <source>
        <dbReference type="SAM" id="MobiDB-lite"/>
    </source>
</evidence>
<dbReference type="PANTHER" id="PTHR44825">
    <property type="match status" value="1"/>
</dbReference>
<evidence type="ECO:0000259" key="2">
    <source>
        <dbReference type="PROSITE" id="PS50076"/>
    </source>
</evidence>
<keyword evidence="4" id="KW-1185">Reference proteome</keyword>
<accession>A0A9P1GXC6</accession>
<dbReference type="SMART" id="SM00271">
    <property type="entry name" value="DnaJ"/>
    <property type="match status" value="1"/>
</dbReference>
<dbReference type="InterPro" id="IPR001623">
    <property type="entry name" value="DnaJ_domain"/>
</dbReference>
<dbReference type="Gene3D" id="1.10.287.110">
    <property type="entry name" value="DnaJ domain"/>
    <property type="match status" value="1"/>
</dbReference>
<feature type="region of interest" description="Disordered" evidence="1">
    <location>
        <begin position="64"/>
        <end position="98"/>
    </location>
</feature>
<dbReference type="InterPro" id="IPR052763">
    <property type="entry name" value="DnaJ_C4"/>
</dbReference>
<dbReference type="OrthoDB" id="442087at2759"/>
<dbReference type="AlphaFoldDB" id="A0A9P1GXC6"/>
<dbReference type="Pfam" id="PF00226">
    <property type="entry name" value="DnaJ"/>
    <property type="match status" value="1"/>
</dbReference>
<protein>
    <recommendedName>
        <fullName evidence="2">J domain-containing protein</fullName>
    </recommendedName>
</protein>